<dbReference type="EMBL" id="JAACJN010000188">
    <property type="protein sequence ID" value="KAF5364395.1"/>
    <property type="molecule type" value="Genomic_DNA"/>
</dbReference>
<feature type="region of interest" description="Disordered" evidence="1">
    <location>
        <begin position="38"/>
        <end position="59"/>
    </location>
</feature>
<sequence>MGKQHRFYSPLKVWTFIITKFQDDRMVTSPFHPYSSAATRVHHERSGHSTPLKQSTNQTHPYIHRRSSIDTPRIAHLPRQPVLAYSAVPDSPLPKQNDLRIHLLHRLREGNFQGGFPLQHTVDSRGRATVSKQYNISLAEFGSKVWIGFQGPNEKHHHHRDSSSPSVSSSQYFTWQVYHRNDSKSHSSRTILAQVRIDPAVMHTSYGKFLRNDARAISRALAISLELGVLVTMVSTDENCNAYAGSSKLAKLVLEQQQQQRRSPSPHLLNPQYHAHRLRDNEAEWDAFGLGLGLGVLGHGFSDTDESVSPYSYSFAHGCGLDNRTYYPAGITRDSILYIGTGNSGSSDLLYTYPRHA</sequence>
<dbReference type="Proteomes" id="UP000518752">
    <property type="component" value="Unassembled WGS sequence"/>
</dbReference>
<evidence type="ECO:0000313" key="3">
    <source>
        <dbReference type="Proteomes" id="UP000518752"/>
    </source>
</evidence>
<comment type="caution">
    <text evidence="2">The sequence shown here is derived from an EMBL/GenBank/DDBJ whole genome shotgun (WGS) entry which is preliminary data.</text>
</comment>
<organism evidence="2 3">
    <name type="scientific">Collybiopsis confluens</name>
    <dbReference type="NCBI Taxonomy" id="2823264"/>
    <lineage>
        <taxon>Eukaryota</taxon>
        <taxon>Fungi</taxon>
        <taxon>Dikarya</taxon>
        <taxon>Basidiomycota</taxon>
        <taxon>Agaricomycotina</taxon>
        <taxon>Agaricomycetes</taxon>
        <taxon>Agaricomycetidae</taxon>
        <taxon>Agaricales</taxon>
        <taxon>Marasmiineae</taxon>
        <taxon>Omphalotaceae</taxon>
        <taxon>Collybiopsis</taxon>
    </lineage>
</organism>
<dbReference type="AlphaFoldDB" id="A0A8H5GGK5"/>
<reference evidence="2 3" key="1">
    <citation type="journal article" date="2020" name="ISME J.">
        <title>Uncovering the hidden diversity of litter-decomposition mechanisms in mushroom-forming fungi.</title>
        <authorList>
            <person name="Floudas D."/>
            <person name="Bentzer J."/>
            <person name="Ahren D."/>
            <person name="Johansson T."/>
            <person name="Persson P."/>
            <person name="Tunlid A."/>
        </authorList>
    </citation>
    <scope>NUCLEOTIDE SEQUENCE [LARGE SCALE GENOMIC DNA]</scope>
    <source>
        <strain evidence="2 3">CBS 406.79</strain>
    </source>
</reference>
<proteinExistence type="predicted"/>
<gene>
    <name evidence="2" type="ORF">D9757_011906</name>
</gene>
<feature type="compositionally biased region" description="Polar residues" evidence="1">
    <location>
        <begin position="48"/>
        <end position="59"/>
    </location>
</feature>
<protein>
    <submittedName>
        <fullName evidence="2">Uncharacterized protein</fullName>
    </submittedName>
</protein>
<accession>A0A8H5GGK5</accession>
<dbReference type="OrthoDB" id="2937383at2759"/>
<evidence type="ECO:0000313" key="2">
    <source>
        <dbReference type="EMBL" id="KAF5364395.1"/>
    </source>
</evidence>
<evidence type="ECO:0000256" key="1">
    <source>
        <dbReference type="SAM" id="MobiDB-lite"/>
    </source>
</evidence>
<name>A0A8H5GGK5_9AGAR</name>
<keyword evidence="3" id="KW-1185">Reference proteome</keyword>